<dbReference type="GeneID" id="85487928"/>
<organism evidence="1 2">
    <name type="scientific">Rhodococcoides kroppenstedtii</name>
    <dbReference type="NCBI Taxonomy" id="293050"/>
    <lineage>
        <taxon>Bacteria</taxon>
        <taxon>Bacillati</taxon>
        <taxon>Actinomycetota</taxon>
        <taxon>Actinomycetes</taxon>
        <taxon>Mycobacteriales</taxon>
        <taxon>Nocardiaceae</taxon>
        <taxon>Rhodococcoides</taxon>
    </lineage>
</organism>
<reference evidence="1 2" key="1">
    <citation type="submission" date="2016-10" db="EMBL/GenBank/DDBJ databases">
        <authorList>
            <person name="de Groot N.N."/>
        </authorList>
    </citation>
    <scope>NUCLEOTIDE SEQUENCE [LARGE SCALE GENOMIC DNA]</scope>
    <source>
        <strain evidence="1 2">DSM 44908</strain>
    </source>
</reference>
<dbReference type="Proteomes" id="UP000182054">
    <property type="component" value="Unassembled WGS sequence"/>
</dbReference>
<sequence>MTFLVLLLAVLTVYIVLAALALTDRVPDTHREVTRHGDYRF</sequence>
<gene>
    <name evidence="1" type="ORF">SAMN05444374_11913</name>
</gene>
<protein>
    <submittedName>
        <fullName evidence="1">Uncharacterized protein</fullName>
    </submittedName>
</protein>
<name>A0A1I0UC91_9NOCA</name>
<dbReference type="EMBL" id="FOJN01000019">
    <property type="protein sequence ID" value="SFA61709.1"/>
    <property type="molecule type" value="Genomic_DNA"/>
</dbReference>
<evidence type="ECO:0000313" key="2">
    <source>
        <dbReference type="Proteomes" id="UP000182054"/>
    </source>
</evidence>
<dbReference type="AlphaFoldDB" id="A0A1I0UC91"/>
<dbReference type="RefSeq" id="WP_261776763.1">
    <property type="nucleotide sequence ID" value="NZ_CP135915.1"/>
</dbReference>
<proteinExistence type="predicted"/>
<accession>A0A1I0UC91</accession>
<evidence type="ECO:0000313" key="1">
    <source>
        <dbReference type="EMBL" id="SFA61709.1"/>
    </source>
</evidence>